<evidence type="ECO:0000256" key="8">
    <source>
        <dbReference type="ARBA" id="ARBA00023049"/>
    </source>
</evidence>
<evidence type="ECO:0000256" key="2">
    <source>
        <dbReference type="ARBA" id="ARBA00004776"/>
    </source>
</evidence>
<keyword evidence="7" id="KW-0862">Zinc</keyword>
<protein>
    <recommendedName>
        <fullName evidence="11">Murein endopeptidase K</fullName>
    </recommendedName>
</protein>
<proteinExistence type="inferred from homology"/>
<comment type="caution">
    <text evidence="14">The sequence shown here is derived from an EMBL/GenBank/DDBJ whole genome shotgun (WGS) entry which is preliminary data.</text>
</comment>
<keyword evidence="15" id="KW-1185">Reference proteome</keyword>
<dbReference type="Pfam" id="PF08291">
    <property type="entry name" value="Peptidase_M15_3"/>
    <property type="match status" value="1"/>
</dbReference>
<evidence type="ECO:0000256" key="5">
    <source>
        <dbReference type="ARBA" id="ARBA00022729"/>
    </source>
</evidence>
<dbReference type="AlphaFoldDB" id="A0A844QHU3"/>
<evidence type="ECO:0000256" key="11">
    <source>
        <dbReference type="ARBA" id="ARBA00093666"/>
    </source>
</evidence>
<evidence type="ECO:0000256" key="6">
    <source>
        <dbReference type="ARBA" id="ARBA00022801"/>
    </source>
</evidence>
<dbReference type="InterPro" id="IPR009045">
    <property type="entry name" value="Zn_M74/Hedgehog-like"/>
</dbReference>
<accession>A0A844QHU3</accession>
<dbReference type="PANTHER" id="PTHR37425:SF1">
    <property type="entry name" value="OUTER MEMBRANE PROTEIN"/>
    <property type="match status" value="1"/>
</dbReference>
<comment type="cofactor">
    <cofactor evidence="1">
        <name>Zn(2+)</name>
        <dbReference type="ChEBI" id="CHEBI:29105"/>
    </cofactor>
</comment>
<comment type="similarity">
    <text evidence="10">Belongs to the peptidase M15 family.</text>
</comment>
<reference evidence="14 15" key="1">
    <citation type="submission" date="2019-12" db="EMBL/GenBank/DDBJ databases">
        <title>Nitratireductor arenosus sp. nov., Isolated from sea sand, Jeju island, South Korea.</title>
        <authorList>
            <person name="Kim W."/>
        </authorList>
    </citation>
    <scope>NUCLEOTIDE SEQUENCE [LARGE SCALE GENOMIC DNA]</scope>
    <source>
        <strain evidence="14 15">CAU 1489</strain>
    </source>
</reference>
<gene>
    <name evidence="14" type="ORF">GN330_10090</name>
</gene>
<comment type="pathway">
    <text evidence="2">Cell wall biogenesis; cell wall polysaccharide biosynthesis.</text>
</comment>
<dbReference type="Proteomes" id="UP000463224">
    <property type="component" value="Unassembled WGS sequence"/>
</dbReference>
<feature type="compositionally biased region" description="Low complexity" evidence="12">
    <location>
        <begin position="22"/>
        <end position="36"/>
    </location>
</feature>
<dbReference type="GO" id="GO:0071555">
    <property type="term" value="P:cell wall organization"/>
    <property type="evidence" value="ECO:0007669"/>
    <property type="project" value="UniProtKB-KW"/>
</dbReference>
<organism evidence="14 15">
    <name type="scientific">Nitratireductor arenosus</name>
    <dbReference type="NCBI Taxonomy" id="2682096"/>
    <lineage>
        <taxon>Bacteria</taxon>
        <taxon>Pseudomonadati</taxon>
        <taxon>Pseudomonadota</taxon>
        <taxon>Alphaproteobacteria</taxon>
        <taxon>Hyphomicrobiales</taxon>
        <taxon>Phyllobacteriaceae</taxon>
        <taxon>Nitratireductor</taxon>
    </lineage>
</organism>
<dbReference type="InterPro" id="IPR010275">
    <property type="entry name" value="MepK"/>
</dbReference>
<dbReference type="GO" id="GO:0046872">
    <property type="term" value="F:metal ion binding"/>
    <property type="evidence" value="ECO:0007669"/>
    <property type="project" value="UniProtKB-KW"/>
</dbReference>
<keyword evidence="8" id="KW-0482">Metalloprotease</keyword>
<keyword evidence="5" id="KW-0732">Signal</keyword>
<evidence type="ECO:0000313" key="15">
    <source>
        <dbReference type="Proteomes" id="UP000463224"/>
    </source>
</evidence>
<feature type="compositionally biased region" description="Low complexity" evidence="12">
    <location>
        <begin position="104"/>
        <end position="124"/>
    </location>
</feature>
<dbReference type="GO" id="GO:0006508">
    <property type="term" value="P:proteolysis"/>
    <property type="evidence" value="ECO:0007669"/>
    <property type="project" value="UniProtKB-KW"/>
</dbReference>
<evidence type="ECO:0000256" key="7">
    <source>
        <dbReference type="ARBA" id="ARBA00022833"/>
    </source>
</evidence>
<sequence>MPGEDGSEAVVTAPDGENLPGATADDIAAQTATAEPQPAPAVPAEPPKKRGFFASLFANPAPPATDTERGRAPRQNPVALPETTVALAIPRDKPETATPPLPAPADATPEETAASTGDATASSEPKPTAFIESGPGPAPAPVQKRGFLANLFSNTAPSATAADRPAVKVKPRRDPVVALASTGPAKPIVNPVSLSGSGDALPGVRQSALFEINRKSGLDEDDDIDVHEAGEPVRVASAAGLARLAPNGLIKQTDRVDVGCLKPSLVRVLRRVEQHFGKKIVVTSGYRSPARNRRARGARNSLHMYCAAADVQVPGVSTRQLASFVRAMPGRGGVGTYCHTKSVHIDVGPERDWNWRCRRRR</sequence>
<evidence type="ECO:0000256" key="3">
    <source>
        <dbReference type="ARBA" id="ARBA00022670"/>
    </source>
</evidence>
<evidence type="ECO:0000256" key="4">
    <source>
        <dbReference type="ARBA" id="ARBA00022723"/>
    </source>
</evidence>
<evidence type="ECO:0000313" key="14">
    <source>
        <dbReference type="EMBL" id="MVA97593.1"/>
    </source>
</evidence>
<dbReference type="InterPro" id="IPR013230">
    <property type="entry name" value="Peptidase_M15A_C"/>
</dbReference>
<dbReference type="SUPFAM" id="SSF55166">
    <property type="entry name" value="Hedgehog/DD-peptidase"/>
    <property type="match status" value="1"/>
</dbReference>
<dbReference type="GO" id="GO:0008237">
    <property type="term" value="F:metallopeptidase activity"/>
    <property type="evidence" value="ECO:0007669"/>
    <property type="project" value="UniProtKB-KW"/>
</dbReference>
<evidence type="ECO:0000256" key="10">
    <source>
        <dbReference type="ARBA" id="ARBA00093448"/>
    </source>
</evidence>
<keyword evidence="9" id="KW-0961">Cell wall biogenesis/degradation</keyword>
<feature type="domain" description="Peptidase M15A C-terminal" evidence="13">
    <location>
        <begin position="243"/>
        <end position="346"/>
    </location>
</feature>
<evidence type="ECO:0000256" key="12">
    <source>
        <dbReference type="SAM" id="MobiDB-lite"/>
    </source>
</evidence>
<dbReference type="EMBL" id="WPHG01000002">
    <property type="protein sequence ID" value="MVA97593.1"/>
    <property type="molecule type" value="Genomic_DNA"/>
</dbReference>
<feature type="region of interest" description="Disordered" evidence="12">
    <location>
        <begin position="1"/>
        <end position="143"/>
    </location>
</feature>
<evidence type="ECO:0000256" key="9">
    <source>
        <dbReference type="ARBA" id="ARBA00023316"/>
    </source>
</evidence>
<keyword evidence="4" id="KW-0479">Metal-binding</keyword>
<dbReference type="Gene3D" id="3.30.1380.10">
    <property type="match status" value="1"/>
</dbReference>
<evidence type="ECO:0000256" key="1">
    <source>
        <dbReference type="ARBA" id="ARBA00001947"/>
    </source>
</evidence>
<dbReference type="PANTHER" id="PTHR37425">
    <property type="match status" value="1"/>
</dbReference>
<name>A0A844QHU3_9HYPH</name>
<keyword evidence="3" id="KW-0645">Protease</keyword>
<evidence type="ECO:0000259" key="13">
    <source>
        <dbReference type="Pfam" id="PF08291"/>
    </source>
</evidence>
<keyword evidence="6" id="KW-0378">Hydrolase</keyword>